<feature type="domain" description="O-acyltransferase WSD1-like N-terminal" evidence="12">
    <location>
        <begin position="112"/>
        <end position="255"/>
    </location>
</feature>
<evidence type="ECO:0000256" key="7">
    <source>
        <dbReference type="ARBA" id="ARBA00023315"/>
    </source>
</evidence>
<keyword evidence="11" id="KW-1133">Transmembrane helix</keyword>
<evidence type="ECO:0008006" key="16">
    <source>
        <dbReference type="Google" id="ProtNLM"/>
    </source>
</evidence>
<keyword evidence="11" id="KW-0812">Transmembrane</keyword>
<dbReference type="SUPFAM" id="SSF52777">
    <property type="entry name" value="CoA-dependent acyltransferases"/>
    <property type="match status" value="1"/>
</dbReference>
<evidence type="ECO:0000313" key="15">
    <source>
        <dbReference type="Proteomes" id="UP001346149"/>
    </source>
</evidence>
<dbReference type="Pfam" id="PF03007">
    <property type="entry name" value="WS_DGAT_cat"/>
    <property type="match status" value="1"/>
</dbReference>
<dbReference type="Proteomes" id="UP001346149">
    <property type="component" value="Unassembled WGS sequence"/>
</dbReference>
<evidence type="ECO:0000256" key="1">
    <source>
        <dbReference type="ARBA" id="ARBA00004162"/>
    </source>
</evidence>
<comment type="subcellular location">
    <subcellularLocation>
        <location evidence="1">Cell membrane</location>
        <topology evidence="1">Single-pass membrane protein</topology>
    </subcellularLocation>
    <subcellularLocation>
        <location evidence="2">Endoplasmic reticulum membrane</location>
    </subcellularLocation>
</comment>
<keyword evidence="15" id="KW-1185">Reference proteome</keyword>
<protein>
    <recommendedName>
        <fullName evidence="16">Diacylglycerol O-acyltransferase</fullName>
    </recommendedName>
</protein>
<evidence type="ECO:0000256" key="4">
    <source>
        <dbReference type="ARBA" id="ARBA00005189"/>
    </source>
</evidence>
<comment type="caution">
    <text evidence="14">The sequence shown here is derived from an EMBL/GenBank/DDBJ whole genome shotgun (WGS) entry which is preliminary data.</text>
</comment>
<comment type="catalytic activity">
    <reaction evidence="9">
        <text>a long chain fatty alcohol + a fatty acyl-CoA = a long-chain alcohol wax ester + CoA</text>
        <dbReference type="Rhea" id="RHEA:38443"/>
        <dbReference type="ChEBI" id="CHEBI:17135"/>
        <dbReference type="ChEBI" id="CHEBI:57287"/>
        <dbReference type="ChEBI" id="CHEBI:77636"/>
        <dbReference type="ChEBI" id="CHEBI:235323"/>
        <dbReference type="EC" id="2.3.1.75"/>
    </reaction>
</comment>
<comment type="catalytic activity">
    <reaction evidence="10">
        <text>an acyl-CoA + a 1,2-diacyl-sn-glycerol = a triacyl-sn-glycerol + CoA</text>
        <dbReference type="Rhea" id="RHEA:10868"/>
        <dbReference type="ChEBI" id="CHEBI:17815"/>
        <dbReference type="ChEBI" id="CHEBI:57287"/>
        <dbReference type="ChEBI" id="CHEBI:58342"/>
        <dbReference type="ChEBI" id="CHEBI:64615"/>
        <dbReference type="EC" id="2.3.1.20"/>
    </reaction>
</comment>
<comment type="pathway">
    <text evidence="3">Glycerolipid metabolism; triacylglycerol biosynthesis.</text>
</comment>
<accession>A0AAN7KQ86</accession>
<dbReference type="AlphaFoldDB" id="A0AAN7KQ86"/>
<evidence type="ECO:0000256" key="9">
    <source>
        <dbReference type="ARBA" id="ARBA00047604"/>
    </source>
</evidence>
<dbReference type="GO" id="GO:0005789">
    <property type="term" value="C:endoplasmic reticulum membrane"/>
    <property type="evidence" value="ECO:0007669"/>
    <property type="project" value="UniProtKB-SubCell"/>
</dbReference>
<evidence type="ECO:0000256" key="11">
    <source>
        <dbReference type="SAM" id="Phobius"/>
    </source>
</evidence>
<dbReference type="InterPro" id="IPR023213">
    <property type="entry name" value="CAT-like_dom_sf"/>
</dbReference>
<dbReference type="GO" id="GO:0004144">
    <property type="term" value="F:diacylglycerol O-acyltransferase activity"/>
    <property type="evidence" value="ECO:0007669"/>
    <property type="project" value="UniProtKB-EC"/>
</dbReference>
<keyword evidence="7" id="KW-0012">Acyltransferase</keyword>
<keyword evidence="11" id="KW-0472">Membrane</keyword>
<evidence type="ECO:0000259" key="12">
    <source>
        <dbReference type="Pfam" id="PF03007"/>
    </source>
</evidence>
<dbReference type="PANTHER" id="PTHR31650">
    <property type="entry name" value="O-ACYLTRANSFERASE (WSD1-LIKE) FAMILY PROTEIN"/>
    <property type="match status" value="1"/>
</dbReference>
<dbReference type="InterPro" id="IPR009721">
    <property type="entry name" value="O-acyltransferase_WSD1_C"/>
</dbReference>
<evidence type="ECO:0000313" key="14">
    <source>
        <dbReference type="EMBL" id="KAK4769019.1"/>
    </source>
</evidence>
<feature type="domain" description="O-acyltransferase WSD1 C-terminal" evidence="13">
    <location>
        <begin position="312"/>
        <end position="457"/>
    </location>
</feature>
<feature type="transmembrane region" description="Helical" evidence="11">
    <location>
        <begin position="189"/>
        <end position="209"/>
    </location>
</feature>
<dbReference type="PANTHER" id="PTHR31650:SF41">
    <property type="entry name" value="O-ACYLTRANSFERASE WSD1-LIKE ISOFORM X1"/>
    <property type="match status" value="1"/>
</dbReference>
<comment type="similarity">
    <text evidence="8">In the N-terminal section; belongs to the long-chain O-acyltransferase family.</text>
</comment>
<evidence type="ECO:0000256" key="5">
    <source>
        <dbReference type="ARBA" id="ARBA00022679"/>
    </source>
</evidence>
<evidence type="ECO:0000256" key="3">
    <source>
        <dbReference type="ARBA" id="ARBA00004771"/>
    </source>
</evidence>
<dbReference type="InterPro" id="IPR045034">
    <property type="entry name" value="O-acyltransferase_WSD1-like"/>
</dbReference>
<keyword evidence="6" id="KW-0256">Endoplasmic reticulum</keyword>
<evidence type="ECO:0000256" key="8">
    <source>
        <dbReference type="ARBA" id="ARBA00024360"/>
    </source>
</evidence>
<sequence>MGLHENVADDEPLSPGGRLFLQKETAQVVLCAMGMKNPIDVEAVMASIEVSVMLKHPRFRSLLVRDSRGVEHWRRTEVVMARHFFILNDPIVGSYEDDEGAVREYLADLSMSPEMSPEKPLWEIHILRAHGCLIWRIHHALGDGISLMSMLMAGCRKVDDPEALPTIPRGKREWGKGASLSWRESVMRLLRVIWFTIVSVVGLVLRIMWMKDRKSLISGGLGVELWPRKLATAKFGLDDMKLARRSVAGATLNDVLLGVISMGLSRYINEKEPNSTSAGLRVTGMGVVNLRKQPGLHELTKMTDEATPARRWGNRFGIFLLPLHCHESGTNAVVHLREAKRVMDRCKNSFQAHFSYWFMDLVMACFGPRLSSALNNRIVCHTTFTLSNMVGPQEPMTYVGNPVTYIRPTSCAMANALTMHMVSYANRADLQILVPKDIIPDPHYLARCFEEALLEMKEAAAATMKD</sequence>
<dbReference type="GO" id="GO:0019432">
    <property type="term" value="P:triglyceride biosynthetic process"/>
    <property type="evidence" value="ECO:0007669"/>
    <property type="project" value="TreeGrafter"/>
</dbReference>
<dbReference type="Gene3D" id="3.30.559.10">
    <property type="entry name" value="Chloramphenicol acetyltransferase-like domain"/>
    <property type="match status" value="1"/>
</dbReference>
<gene>
    <name evidence="14" type="ORF">SAY86_027169</name>
</gene>
<dbReference type="Pfam" id="PF06974">
    <property type="entry name" value="WS_DGAT_C"/>
    <property type="match status" value="1"/>
</dbReference>
<dbReference type="GO" id="GO:0005886">
    <property type="term" value="C:plasma membrane"/>
    <property type="evidence" value="ECO:0007669"/>
    <property type="project" value="UniProtKB-SubCell"/>
</dbReference>
<keyword evidence="5" id="KW-0808">Transferase</keyword>
<name>A0AAN7KQ86_TRANT</name>
<evidence type="ECO:0000256" key="2">
    <source>
        <dbReference type="ARBA" id="ARBA00004586"/>
    </source>
</evidence>
<proteinExistence type="inferred from homology"/>
<reference evidence="14 15" key="1">
    <citation type="journal article" date="2023" name="Hortic Res">
        <title>Pangenome of water caltrop reveals structural variations and asymmetric subgenome divergence after allopolyploidization.</title>
        <authorList>
            <person name="Zhang X."/>
            <person name="Chen Y."/>
            <person name="Wang L."/>
            <person name="Yuan Y."/>
            <person name="Fang M."/>
            <person name="Shi L."/>
            <person name="Lu R."/>
            <person name="Comes H.P."/>
            <person name="Ma Y."/>
            <person name="Chen Y."/>
            <person name="Huang G."/>
            <person name="Zhou Y."/>
            <person name="Zheng Z."/>
            <person name="Qiu Y."/>
        </authorList>
    </citation>
    <scope>NUCLEOTIDE SEQUENCE [LARGE SCALE GENOMIC DNA]</scope>
    <source>
        <strain evidence="14">F231</strain>
    </source>
</reference>
<dbReference type="InterPro" id="IPR004255">
    <property type="entry name" value="O-acyltransferase_WSD1_N"/>
</dbReference>
<dbReference type="GO" id="GO:0047196">
    <property type="term" value="F:long-chain-alcohol O-fatty-acyltransferase activity"/>
    <property type="evidence" value="ECO:0007669"/>
    <property type="project" value="UniProtKB-EC"/>
</dbReference>
<comment type="pathway">
    <text evidence="4">Lipid metabolism.</text>
</comment>
<dbReference type="EMBL" id="JAXQNO010000021">
    <property type="protein sequence ID" value="KAK4769019.1"/>
    <property type="molecule type" value="Genomic_DNA"/>
</dbReference>
<evidence type="ECO:0000256" key="10">
    <source>
        <dbReference type="ARBA" id="ARBA00048109"/>
    </source>
</evidence>
<organism evidence="14 15">
    <name type="scientific">Trapa natans</name>
    <name type="common">Water chestnut</name>
    <dbReference type="NCBI Taxonomy" id="22666"/>
    <lineage>
        <taxon>Eukaryota</taxon>
        <taxon>Viridiplantae</taxon>
        <taxon>Streptophyta</taxon>
        <taxon>Embryophyta</taxon>
        <taxon>Tracheophyta</taxon>
        <taxon>Spermatophyta</taxon>
        <taxon>Magnoliopsida</taxon>
        <taxon>eudicotyledons</taxon>
        <taxon>Gunneridae</taxon>
        <taxon>Pentapetalae</taxon>
        <taxon>rosids</taxon>
        <taxon>malvids</taxon>
        <taxon>Myrtales</taxon>
        <taxon>Lythraceae</taxon>
        <taxon>Trapa</taxon>
    </lineage>
</organism>
<evidence type="ECO:0000259" key="13">
    <source>
        <dbReference type="Pfam" id="PF06974"/>
    </source>
</evidence>
<evidence type="ECO:0000256" key="6">
    <source>
        <dbReference type="ARBA" id="ARBA00022824"/>
    </source>
</evidence>